<keyword evidence="2" id="KW-1185">Reference proteome</keyword>
<protein>
    <submittedName>
        <fullName evidence="1">Uncharacterized protein</fullName>
    </submittedName>
</protein>
<dbReference type="AlphaFoldDB" id="A0A1H3ZT05"/>
<reference evidence="1 2" key="1">
    <citation type="submission" date="2016-10" db="EMBL/GenBank/DDBJ databases">
        <authorList>
            <person name="de Groot N.N."/>
        </authorList>
    </citation>
    <scope>NUCLEOTIDE SEQUENCE [LARGE SCALE GENOMIC DNA]</scope>
    <source>
        <strain evidence="1 2">CCM7597</strain>
    </source>
</reference>
<organism evidence="1 2">
    <name type="scientific">Thalassobacillus cyri</name>
    <dbReference type="NCBI Taxonomy" id="571932"/>
    <lineage>
        <taxon>Bacteria</taxon>
        <taxon>Bacillati</taxon>
        <taxon>Bacillota</taxon>
        <taxon>Bacilli</taxon>
        <taxon>Bacillales</taxon>
        <taxon>Bacillaceae</taxon>
        <taxon>Thalassobacillus</taxon>
    </lineage>
</organism>
<evidence type="ECO:0000313" key="1">
    <source>
        <dbReference type="EMBL" id="SEA26847.1"/>
    </source>
</evidence>
<dbReference type="Proteomes" id="UP000198584">
    <property type="component" value="Unassembled WGS sequence"/>
</dbReference>
<proteinExistence type="predicted"/>
<gene>
    <name evidence="1" type="ORF">SAMN05421743_103358</name>
</gene>
<sequence length="30" mass="3328">MEKLLVLYAKVLSGIVLIEKGEDGYETSKT</sequence>
<evidence type="ECO:0000313" key="2">
    <source>
        <dbReference type="Proteomes" id="UP000198584"/>
    </source>
</evidence>
<dbReference type="STRING" id="571932.SAMN05421743_103358"/>
<accession>A0A1H3ZT05</accession>
<name>A0A1H3ZT05_9BACI</name>
<dbReference type="EMBL" id="FNQR01000003">
    <property type="protein sequence ID" value="SEA26847.1"/>
    <property type="molecule type" value="Genomic_DNA"/>
</dbReference>